<dbReference type="InterPro" id="IPR014894">
    <property type="entry name" value="DcrB/EagT6"/>
</dbReference>
<keyword evidence="3" id="KW-1185">Reference proteome</keyword>
<organism evidence="2 3">
    <name type="scientific">Deinococcus arboris</name>
    <dbReference type="NCBI Taxonomy" id="2682977"/>
    <lineage>
        <taxon>Bacteria</taxon>
        <taxon>Thermotogati</taxon>
        <taxon>Deinococcota</taxon>
        <taxon>Deinococci</taxon>
        <taxon>Deinococcales</taxon>
        <taxon>Deinococcaceae</taxon>
        <taxon>Deinococcus</taxon>
    </lineage>
</organism>
<evidence type="ECO:0000313" key="2">
    <source>
        <dbReference type="EMBL" id="MVN88385.1"/>
    </source>
</evidence>
<evidence type="ECO:0000313" key="3">
    <source>
        <dbReference type="Proteomes" id="UP000483286"/>
    </source>
</evidence>
<feature type="chain" id="PRO_5028991045" evidence="1">
    <location>
        <begin position="20"/>
        <end position="164"/>
    </location>
</feature>
<gene>
    <name evidence="2" type="ORF">GO986_16695</name>
</gene>
<keyword evidence="1" id="KW-0732">Signal</keyword>
<name>A0A7C9M868_9DEIO</name>
<dbReference type="Pfam" id="PF08786">
    <property type="entry name" value="DcrB"/>
    <property type="match status" value="1"/>
</dbReference>
<dbReference type="RefSeq" id="WP_157460435.1">
    <property type="nucleotide sequence ID" value="NZ_WQLB01000027.1"/>
</dbReference>
<accession>A0A7C9M868</accession>
<dbReference type="EMBL" id="WQLB01000027">
    <property type="protein sequence ID" value="MVN88385.1"/>
    <property type="molecule type" value="Genomic_DNA"/>
</dbReference>
<proteinExistence type="predicted"/>
<feature type="signal peptide" evidence="1">
    <location>
        <begin position="1"/>
        <end position="19"/>
    </location>
</feature>
<protein>
    <submittedName>
        <fullName evidence="2">DUF1795 domain-containing protein</fullName>
    </submittedName>
</protein>
<dbReference type="AlphaFoldDB" id="A0A7C9M868"/>
<dbReference type="Proteomes" id="UP000483286">
    <property type="component" value="Unassembled WGS sequence"/>
</dbReference>
<evidence type="ECO:0000256" key="1">
    <source>
        <dbReference type="SAM" id="SignalP"/>
    </source>
</evidence>
<comment type="caution">
    <text evidence="2">The sequence shown here is derived from an EMBL/GenBank/DDBJ whole genome shotgun (WGS) entry which is preliminary data.</text>
</comment>
<reference evidence="2 3" key="1">
    <citation type="submission" date="2019-12" db="EMBL/GenBank/DDBJ databases">
        <title>Deinococcus sp. HMF7620 Genome sequencing and assembly.</title>
        <authorList>
            <person name="Kang H."/>
            <person name="Kim H."/>
            <person name="Joh K."/>
        </authorList>
    </citation>
    <scope>NUCLEOTIDE SEQUENCE [LARGE SCALE GENOMIC DNA]</scope>
    <source>
        <strain evidence="2 3">HMF7620</strain>
    </source>
</reference>
<sequence length="164" mass="17042">MTALRLTAALVLLTSVAHAATYKDASGTFSATAPSGWKQGTYPGTAVVFAAPPSNGFAPNINVIVQTVPAGTTQAAYHKLSVAQIGQLITDGKVLGNKTVSVGGLNGNQVAYTGRQGQYKLYFISTYAVKGTKAYVITATTLQGQETKLSPVNVAFVKGFKVLK</sequence>
<dbReference type="Gene3D" id="3.40.1000.10">
    <property type="entry name" value="Mog1/PsbP, alpha/beta/alpha sandwich"/>
    <property type="match status" value="1"/>
</dbReference>